<accession>A0A2I0IHJ4</accession>
<evidence type="ECO:0000313" key="1">
    <source>
        <dbReference type="EMBL" id="PKI43170.1"/>
    </source>
</evidence>
<gene>
    <name evidence="1" type="ORF">CRG98_036428</name>
</gene>
<reference evidence="1 2" key="1">
    <citation type="submission" date="2017-11" db="EMBL/GenBank/DDBJ databases">
        <title>De-novo sequencing of pomegranate (Punica granatum L.) genome.</title>
        <authorList>
            <person name="Akparov Z."/>
            <person name="Amiraslanov A."/>
            <person name="Hajiyeva S."/>
            <person name="Abbasov M."/>
            <person name="Kaur K."/>
            <person name="Hamwieh A."/>
            <person name="Solovyev V."/>
            <person name="Salamov A."/>
            <person name="Braich B."/>
            <person name="Kosarev P."/>
            <person name="Mahmoud A."/>
            <person name="Hajiyev E."/>
            <person name="Babayeva S."/>
            <person name="Izzatullayeva V."/>
            <person name="Mammadov A."/>
            <person name="Mammadov A."/>
            <person name="Sharifova S."/>
            <person name="Ojaghi J."/>
            <person name="Eynullazada K."/>
            <person name="Bayramov B."/>
            <person name="Abdulazimova A."/>
            <person name="Shahmuradov I."/>
        </authorList>
    </citation>
    <scope>NUCLEOTIDE SEQUENCE [LARGE SCALE GENOMIC DNA]</scope>
    <source>
        <strain evidence="2">cv. AG2017</strain>
        <tissue evidence="1">Leaf</tissue>
    </source>
</reference>
<organism evidence="1 2">
    <name type="scientific">Punica granatum</name>
    <name type="common">Pomegranate</name>
    <dbReference type="NCBI Taxonomy" id="22663"/>
    <lineage>
        <taxon>Eukaryota</taxon>
        <taxon>Viridiplantae</taxon>
        <taxon>Streptophyta</taxon>
        <taxon>Embryophyta</taxon>
        <taxon>Tracheophyta</taxon>
        <taxon>Spermatophyta</taxon>
        <taxon>Magnoliopsida</taxon>
        <taxon>eudicotyledons</taxon>
        <taxon>Gunneridae</taxon>
        <taxon>Pentapetalae</taxon>
        <taxon>rosids</taxon>
        <taxon>malvids</taxon>
        <taxon>Myrtales</taxon>
        <taxon>Lythraceae</taxon>
        <taxon>Punica</taxon>
    </lineage>
</organism>
<comment type="caution">
    <text evidence="1">The sequence shown here is derived from an EMBL/GenBank/DDBJ whole genome shotgun (WGS) entry which is preliminary data.</text>
</comment>
<dbReference type="AlphaFoldDB" id="A0A2I0IHJ4"/>
<keyword evidence="2" id="KW-1185">Reference proteome</keyword>
<protein>
    <submittedName>
        <fullName evidence="1">Uncharacterized protein</fullName>
    </submittedName>
</protein>
<proteinExistence type="predicted"/>
<sequence>MVHGDEITSSLHKALKFTVAPNLTRSQNRRTNSSVAEAVQSVTVFRVGVLSVGDGVADDVLQEDLQDPAGLLVDEAADSLDASTAGETSVGWLLRS</sequence>
<dbReference type="Proteomes" id="UP000233551">
    <property type="component" value="Unassembled WGS sequence"/>
</dbReference>
<name>A0A2I0IHJ4_PUNGR</name>
<dbReference type="EMBL" id="PGOL01003080">
    <property type="protein sequence ID" value="PKI43170.1"/>
    <property type="molecule type" value="Genomic_DNA"/>
</dbReference>
<evidence type="ECO:0000313" key="2">
    <source>
        <dbReference type="Proteomes" id="UP000233551"/>
    </source>
</evidence>